<dbReference type="PROSITE" id="PS50842">
    <property type="entry name" value="EXPANSIN_EG45"/>
    <property type="match status" value="1"/>
</dbReference>
<name>A0A022QZI2_ERYGU</name>
<evidence type="ECO:0008006" key="9">
    <source>
        <dbReference type="Google" id="ProtNLM"/>
    </source>
</evidence>
<evidence type="ECO:0000313" key="8">
    <source>
        <dbReference type="Proteomes" id="UP000030748"/>
    </source>
</evidence>
<dbReference type="AlphaFoldDB" id="A0A022QZI2"/>
<dbReference type="PANTHER" id="PTHR31692">
    <property type="entry name" value="EXPANSIN-B3"/>
    <property type="match status" value="1"/>
</dbReference>
<feature type="domain" description="Expansin-like CBD" evidence="6">
    <location>
        <begin position="185"/>
        <end position="267"/>
    </location>
</feature>
<dbReference type="InterPro" id="IPR036749">
    <property type="entry name" value="Expansin_CBD_sf"/>
</dbReference>
<sequence>MGIICNYLKPNYVLFAFIILISILQNYCFCITTQKHNNSSAGSRFSAAVATWYGDPNGAGSVGGACGYGFNVEKRPFSAMIAAGNANLFQSGMGCGACYQVKCRRSENPNCSGKAVTVTITDECGCDGQNVHFDLSGAAFGAMAKPGRAQALRNAGTFKVEYRRVRCNYPRTNLAFDIDKGSNPNYFACVVKYVNGDGDLSAVDLQTRNGNEWLPMQHSWGATWKVDLANGVKAPFSIRITTRRTNKTIVARHVIPADWQPGKSYQSLAN</sequence>
<evidence type="ECO:0000256" key="4">
    <source>
        <dbReference type="SAM" id="Phobius"/>
    </source>
</evidence>
<comment type="similarity">
    <text evidence="3">Belongs to the expansin family.</text>
</comment>
<feature type="transmembrane region" description="Helical" evidence="4">
    <location>
        <begin position="12"/>
        <end position="30"/>
    </location>
</feature>
<dbReference type="InterPro" id="IPR007118">
    <property type="entry name" value="Expan_Lol_pI"/>
</dbReference>
<protein>
    <recommendedName>
        <fullName evidence="9">Expansin-like EG45 domain-containing protein</fullName>
    </recommendedName>
</protein>
<dbReference type="InterPro" id="IPR009009">
    <property type="entry name" value="RlpA-like_DPBB"/>
</dbReference>
<keyword evidence="4" id="KW-0812">Transmembrane</keyword>
<organism evidence="7 8">
    <name type="scientific">Erythranthe guttata</name>
    <name type="common">Yellow monkey flower</name>
    <name type="synonym">Mimulus guttatus</name>
    <dbReference type="NCBI Taxonomy" id="4155"/>
    <lineage>
        <taxon>Eukaryota</taxon>
        <taxon>Viridiplantae</taxon>
        <taxon>Streptophyta</taxon>
        <taxon>Embryophyta</taxon>
        <taxon>Tracheophyta</taxon>
        <taxon>Spermatophyta</taxon>
        <taxon>Magnoliopsida</taxon>
        <taxon>eudicotyledons</taxon>
        <taxon>Gunneridae</taxon>
        <taxon>Pentapetalae</taxon>
        <taxon>asterids</taxon>
        <taxon>lamiids</taxon>
        <taxon>Lamiales</taxon>
        <taxon>Phrymaceae</taxon>
        <taxon>Erythranthe</taxon>
    </lineage>
</organism>
<dbReference type="PRINTS" id="PR01225">
    <property type="entry name" value="EXPANSNFAMLY"/>
</dbReference>
<evidence type="ECO:0000256" key="2">
    <source>
        <dbReference type="ARBA" id="ARBA00022525"/>
    </source>
</evidence>
<evidence type="ECO:0000259" key="5">
    <source>
        <dbReference type="PROSITE" id="PS50842"/>
    </source>
</evidence>
<dbReference type="SUPFAM" id="SSF50685">
    <property type="entry name" value="Barwin-like endoglucanases"/>
    <property type="match status" value="1"/>
</dbReference>
<dbReference type="SUPFAM" id="SSF49590">
    <property type="entry name" value="PHL pollen allergen"/>
    <property type="match status" value="1"/>
</dbReference>
<feature type="domain" description="Expansin-like EG45" evidence="5">
    <location>
        <begin position="63"/>
        <end position="172"/>
    </location>
</feature>
<keyword evidence="2" id="KW-0964">Secreted</keyword>
<dbReference type="InterPro" id="IPR036908">
    <property type="entry name" value="RlpA-like_sf"/>
</dbReference>
<dbReference type="EMBL" id="KI630880">
    <property type="protein sequence ID" value="EYU31945.1"/>
    <property type="molecule type" value="Genomic_DNA"/>
</dbReference>
<dbReference type="SMART" id="SM00837">
    <property type="entry name" value="DPBB_1"/>
    <property type="match status" value="1"/>
</dbReference>
<reference evidence="7 8" key="1">
    <citation type="journal article" date="2013" name="Proc. Natl. Acad. Sci. U.S.A.">
        <title>Fine-scale variation in meiotic recombination in Mimulus inferred from population shotgun sequencing.</title>
        <authorList>
            <person name="Hellsten U."/>
            <person name="Wright K.M."/>
            <person name="Jenkins J."/>
            <person name="Shu S."/>
            <person name="Yuan Y."/>
            <person name="Wessler S.R."/>
            <person name="Schmutz J."/>
            <person name="Willis J.H."/>
            <person name="Rokhsar D.S."/>
        </authorList>
    </citation>
    <scope>NUCLEOTIDE SEQUENCE [LARGE SCALE GENOMIC DNA]</scope>
    <source>
        <strain evidence="8">cv. DUN x IM62</strain>
    </source>
</reference>
<dbReference type="PhylomeDB" id="A0A022QZI2"/>
<dbReference type="PROSITE" id="PS50843">
    <property type="entry name" value="EXPANSIN_CBD"/>
    <property type="match status" value="1"/>
</dbReference>
<dbReference type="InterPro" id="IPR007117">
    <property type="entry name" value="Expansin_CBD"/>
</dbReference>
<dbReference type="CDD" id="cd22275">
    <property type="entry name" value="DPBB_EXPB_N"/>
    <property type="match status" value="1"/>
</dbReference>
<keyword evidence="8" id="KW-1185">Reference proteome</keyword>
<dbReference type="InterPro" id="IPR007112">
    <property type="entry name" value="Expansin/allergen_DPBB_dom"/>
</dbReference>
<dbReference type="STRING" id="4155.A0A022QZI2"/>
<dbReference type="PRINTS" id="PR00829">
    <property type="entry name" value="LOLP1ALLERGN"/>
</dbReference>
<evidence type="ECO:0000256" key="3">
    <source>
        <dbReference type="RuleBase" id="RU003460"/>
    </source>
</evidence>
<evidence type="ECO:0000259" key="6">
    <source>
        <dbReference type="PROSITE" id="PS50843"/>
    </source>
</evidence>
<dbReference type="eggNOG" id="ENOG502SMJS">
    <property type="taxonomic scope" value="Eukaryota"/>
</dbReference>
<dbReference type="InterPro" id="IPR005795">
    <property type="entry name" value="LolPI"/>
</dbReference>
<dbReference type="Pfam" id="PF03330">
    <property type="entry name" value="DPBB_1"/>
    <property type="match status" value="1"/>
</dbReference>
<evidence type="ECO:0000256" key="1">
    <source>
        <dbReference type="ARBA" id="ARBA00004613"/>
    </source>
</evidence>
<dbReference type="Proteomes" id="UP000030748">
    <property type="component" value="Unassembled WGS sequence"/>
</dbReference>
<keyword evidence="4" id="KW-1133">Transmembrane helix</keyword>
<accession>A0A022QZI2</accession>
<comment type="subcellular location">
    <subcellularLocation>
        <location evidence="1">Secreted</location>
    </subcellularLocation>
</comment>
<proteinExistence type="inferred from homology"/>
<dbReference type="Gene3D" id="2.40.40.10">
    <property type="entry name" value="RlpA-like domain"/>
    <property type="match status" value="1"/>
</dbReference>
<keyword evidence="4" id="KW-0472">Membrane</keyword>
<dbReference type="PANTHER" id="PTHR31692:SF57">
    <property type="entry name" value="EXPANSIN-B2"/>
    <property type="match status" value="1"/>
</dbReference>
<dbReference type="Pfam" id="PF01357">
    <property type="entry name" value="Expansin_C"/>
    <property type="match status" value="1"/>
</dbReference>
<evidence type="ECO:0000313" key="7">
    <source>
        <dbReference type="EMBL" id="EYU31945.1"/>
    </source>
</evidence>
<dbReference type="GO" id="GO:0009653">
    <property type="term" value="P:anatomical structure morphogenesis"/>
    <property type="evidence" value="ECO:0007669"/>
    <property type="project" value="UniProtKB-ARBA"/>
</dbReference>
<dbReference type="Gene3D" id="2.60.40.760">
    <property type="entry name" value="Expansin, cellulose-binding-like domain"/>
    <property type="match status" value="1"/>
</dbReference>
<gene>
    <name evidence="7" type="ORF">MIMGU_mgv1a019518mg</name>
</gene>
<dbReference type="GO" id="GO:0005576">
    <property type="term" value="C:extracellular region"/>
    <property type="evidence" value="ECO:0007669"/>
    <property type="project" value="UniProtKB-SubCell"/>
</dbReference>